<name>A0A7J7LW81_9MAGN</name>
<reference evidence="1 2" key="1">
    <citation type="journal article" date="2020" name="IScience">
        <title>Genome Sequencing of the Endangered Kingdonia uniflora (Circaeasteraceae, Ranunculales) Reveals Potential Mechanisms of Evolutionary Specialization.</title>
        <authorList>
            <person name="Sun Y."/>
            <person name="Deng T."/>
            <person name="Zhang A."/>
            <person name="Moore M.J."/>
            <person name="Landis J.B."/>
            <person name="Lin N."/>
            <person name="Zhang H."/>
            <person name="Zhang X."/>
            <person name="Huang J."/>
            <person name="Zhang X."/>
            <person name="Sun H."/>
            <person name="Wang H."/>
        </authorList>
    </citation>
    <scope>NUCLEOTIDE SEQUENCE [LARGE SCALE GENOMIC DNA]</scope>
    <source>
        <strain evidence="1">TB1705</strain>
        <tissue evidence="1">Leaf</tissue>
    </source>
</reference>
<evidence type="ECO:0000313" key="1">
    <source>
        <dbReference type="EMBL" id="KAF6146808.1"/>
    </source>
</evidence>
<keyword evidence="2" id="KW-1185">Reference proteome</keyword>
<dbReference type="EMBL" id="JACGCM010001956">
    <property type="protein sequence ID" value="KAF6146808.1"/>
    <property type="molecule type" value="Genomic_DNA"/>
</dbReference>
<accession>A0A7J7LW81</accession>
<proteinExistence type="predicted"/>
<comment type="caution">
    <text evidence="1">The sequence shown here is derived from an EMBL/GenBank/DDBJ whole genome shotgun (WGS) entry which is preliminary data.</text>
</comment>
<evidence type="ECO:0000313" key="2">
    <source>
        <dbReference type="Proteomes" id="UP000541444"/>
    </source>
</evidence>
<dbReference type="Proteomes" id="UP000541444">
    <property type="component" value="Unassembled WGS sequence"/>
</dbReference>
<organism evidence="1 2">
    <name type="scientific">Kingdonia uniflora</name>
    <dbReference type="NCBI Taxonomy" id="39325"/>
    <lineage>
        <taxon>Eukaryota</taxon>
        <taxon>Viridiplantae</taxon>
        <taxon>Streptophyta</taxon>
        <taxon>Embryophyta</taxon>
        <taxon>Tracheophyta</taxon>
        <taxon>Spermatophyta</taxon>
        <taxon>Magnoliopsida</taxon>
        <taxon>Ranunculales</taxon>
        <taxon>Circaeasteraceae</taxon>
        <taxon>Kingdonia</taxon>
    </lineage>
</organism>
<dbReference type="AlphaFoldDB" id="A0A7J7LW81"/>
<dbReference type="OrthoDB" id="1708980at2759"/>
<gene>
    <name evidence="1" type="ORF">GIB67_007522</name>
</gene>
<protein>
    <submittedName>
        <fullName evidence="1">Uncharacterized protein</fullName>
    </submittedName>
</protein>
<sequence length="160" mass="18004">MMKQKEDLEEELRDLGIITQDELIKAQDIYSALKAMKFNAGSVDSLLEVFLCPISKRLMVDPVRGAFVNNPDATPSVIKALDTGNAKTKVTAARILFNLNRVIIRDSLAVSNPFMYIIEVGDDLTAMMYAVREIFNMCMINKKTNGDRRWSSKCDSEEGF</sequence>